<accession>A0AA89BAS4</accession>
<gene>
    <name evidence="1" type="ORF">RJ639_038303</name>
</gene>
<feature type="non-terminal residue" evidence="1">
    <location>
        <position position="1"/>
    </location>
</feature>
<organism evidence="1 2">
    <name type="scientific">Escallonia herrerae</name>
    <dbReference type="NCBI Taxonomy" id="1293975"/>
    <lineage>
        <taxon>Eukaryota</taxon>
        <taxon>Viridiplantae</taxon>
        <taxon>Streptophyta</taxon>
        <taxon>Embryophyta</taxon>
        <taxon>Tracheophyta</taxon>
        <taxon>Spermatophyta</taxon>
        <taxon>Magnoliopsida</taxon>
        <taxon>eudicotyledons</taxon>
        <taxon>Gunneridae</taxon>
        <taxon>Pentapetalae</taxon>
        <taxon>asterids</taxon>
        <taxon>campanulids</taxon>
        <taxon>Escalloniales</taxon>
        <taxon>Escalloniaceae</taxon>
        <taxon>Escallonia</taxon>
    </lineage>
</organism>
<comment type="caution">
    <text evidence="1">The sequence shown here is derived from an EMBL/GenBank/DDBJ whole genome shotgun (WGS) entry which is preliminary data.</text>
</comment>
<dbReference type="Proteomes" id="UP001188597">
    <property type="component" value="Unassembled WGS sequence"/>
</dbReference>
<reference evidence="1" key="1">
    <citation type="submission" date="2022-12" db="EMBL/GenBank/DDBJ databases">
        <title>Draft genome assemblies for two species of Escallonia (Escalloniales).</title>
        <authorList>
            <person name="Chanderbali A."/>
            <person name="Dervinis C."/>
            <person name="Anghel I."/>
            <person name="Soltis D."/>
            <person name="Soltis P."/>
            <person name="Zapata F."/>
        </authorList>
    </citation>
    <scope>NUCLEOTIDE SEQUENCE</scope>
    <source>
        <strain evidence="1">UCBG64.0493</strain>
        <tissue evidence="1">Leaf</tissue>
    </source>
</reference>
<sequence>PVLKGLKVMKLGTSTAQGSTLTTGVVLTNVKALLRPSCLRTSSDGGVLYQISLPPSDL</sequence>
<name>A0AA89BAS4_9ASTE</name>
<dbReference type="EMBL" id="JAVXUP010000342">
    <property type="protein sequence ID" value="KAK3030347.1"/>
    <property type="molecule type" value="Genomic_DNA"/>
</dbReference>
<protein>
    <submittedName>
        <fullName evidence="1">Uncharacterized protein</fullName>
    </submittedName>
</protein>
<dbReference type="AlphaFoldDB" id="A0AA89BAS4"/>
<evidence type="ECO:0000313" key="2">
    <source>
        <dbReference type="Proteomes" id="UP001188597"/>
    </source>
</evidence>
<keyword evidence="2" id="KW-1185">Reference proteome</keyword>
<proteinExistence type="predicted"/>
<evidence type="ECO:0000313" key="1">
    <source>
        <dbReference type="EMBL" id="KAK3030347.1"/>
    </source>
</evidence>